<gene>
    <name evidence="15" type="ORF">ACFQHK_16580</name>
</gene>
<evidence type="ECO:0000256" key="7">
    <source>
        <dbReference type="ARBA" id="ARBA00023002"/>
    </source>
</evidence>
<dbReference type="InterPro" id="IPR013328">
    <property type="entry name" value="6PGD_dom2"/>
</dbReference>
<name>A0ABD5UEX0_9EURY</name>
<dbReference type="Gene3D" id="1.10.1040.10">
    <property type="entry name" value="N-(1-d-carboxylethyl)-l-norvaline Dehydrogenase, domain 2"/>
    <property type="match status" value="1"/>
</dbReference>
<evidence type="ECO:0000313" key="15">
    <source>
        <dbReference type="EMBL" id="MFC6838100.1"/>
    </source>
</evidence>
<feature type="domain" description="Ketopantoate reductase C-terminal" evidence="14">
    <location>
        <begin position="178"/>
        <end position="298"/>
    </location>
</feature>
<sequence length="302" mass="31904">MEIAVIGSGAMGSLYGGTLAEAGHDVTLVDVWEEHVRTIEESGLRLTDDDGERAIPVRATTDPGTVSPPDLALVFVKSTQTDVALDGARPLLDERVDVLSLQNGLGNAEDIAGYVPERNVVAGVTTHGATLEGPGRVFHAGSGPTRIGRYFVDDDDRVDAIAGAFTAAGLPTTVSDAIRDDIWEKVLVNVGINAPTALARVENGALARTQEGRRVVEAAVHEAVAVARHEGCTIRDDIVDHVVDVAERTGTNASSMLQDVRAGRETEVERIHGAVVRRAARHDLAVPVNRTLADLVRLAQGA</sequence>
<feature type="domain" description="Ketopantoate reductase N-terminal" evidence="13">
    <location>
        <begin position="3"/>
        <end position="149"/>
    </location>
</feature>
<evidence type="ECO:0000313" key="16">
    <source>
        <dbReference type="Proteomes" id="UP001596406"/>
    </source>
</evidence>
<dbReference type="PANTHER" id="PTHR43765">
    <property type="entry name" value="2-DEHYDROPANTOATE 2-REDUCTASE-RELATED"/>
    <property type="match status" value="1"/>
</dbReference>
<dbReference type="GO" id="GO:0008677">
    <property type="term" value="F:2-dehydropantoate 2-reductase activity"/>
    <property type="evidence" value="ECO:0007669"/>
    <property type="project" value="UniProtKB-EC"/>
</dbReference>
<dbReference type="InterPro" id="IPR013752">
    <property type="entry name" value="KPA_reductase"/>
</dbReference>
<dbReference type="RefSeq" id="WP_304449818.1">
    <property type="nucleotide sequence ID" value="NZ_JARRAH010000003.1"/>
</dbReference>
<dbReference type="PANTHER" id="PTHR43765:SF2">
    <property type="entry name" value="2-DEHYDROPANTOATE 2-REDUCTASE"/>
    <property type="match status" value="1"/>
</dbReference>
<dbReference type="EC" id="1.1.1.169" evidence="3 12"/>
<dbReference type="SUPFAM" id="SSF48179">
    <property type="entry name" value="6-phosphogluconate dehydrogenase C-terminal domain-like"/>
    <property type="match status" value="1"/>
</dbReference>
<evidence type="ECO:0000256" key="12">
    <source>
        <dbReference type="RuleBase" id="RU362068"/>
    </source>
</evidence>
<dbReference type="GO" id="GO:0015937">
    <property type="term" value="P:coenzyme A biosynthetic process"/>
    <property type="evidence" value="ECO:0007669"/>
    <property type="project" value="UniProtKB-KW"/>
</dbReference>
<dbReference type="InterPro" id="IPR008927">
    <property type="entry name" value="6-PGluconate_DH-like_C_sf"/>
</dbReference>
<dbReference type="InterPro" id="IPR013332">
    <property type="entry name" value="KPR_N"/>
</dbReference>
<comment type="caution">
    <text evidence="15">The sequence shown here is derived from an EMBL/GenBank/DDBJ whole genome shotgun (WGS) entry which is preliminary data.</text>
</comment>
<dbReference type="InterPro" id="IPR050838">
    <property type="entry name" value="Ketopantoate_reductase"/>
</dbReference>
<keyword evidence="5 12" id="KW-0521">NADP</keyword>
<dbReference type="FunFam" id="1.10.1040.10:FF:000017">
    <property type="entry name" value="2-dehydropantoate 2-reductase"/>
    <property type="match status" value="1"/>
</dbReference>
<keyword evidence="16" id="KW-1185">Reference proteome</keyword>
<evidence type="ECO:0000256" key="8">
    <source>
        <dbReference type="ARBA" id="ARBA00032024"/>
    </source>
</evidence>
<dbReference type="InterPro" id="IPR036291">
    <property type="entry name" value="NAD(P)-bd_dom_sf"/>
</dbReference>
<evidence type="ECO:0000256" key="11">
    <source>
        <dbReference type="ARBA" id="ARBA00056765"/>
    </source>
</evidence>
<reference evidence="15 16" key="1">
    <citation type="journal article" date="2019" name="Int. J. Syst. Evol. Microbiol.">
        <title>The Global Catalogue of Microorganisms (GCM) 10K type strain sequencing project: providing services to taxonomists for standard genome sequencing and annotation.</title>
        <authorList>
            <consortium name="The Broad Institute Genomics Platform"/>
            <consortium name="The Broad Institute Genome Sequencing Center for Infectious Disease"/>
            <person name="Wu L."/>
            <person name="Ma J."/>
        </authorList>
    </citation>
    <scope>NUCLEOTIDE SEQUENCE [LARGE SCALE GENOMIC DNA]</scope>
    <source>
        <strain evidence="15 16">PSRA2</strain>
    </source>
</reference>
<keyword evidence="7 12" id="KW-0560">Oxidoreductase</keyword>
<dbReference type="Proteomes" id="UP001596406">
    <property type="component" value="Unassembled WGS sequence"/>
</dbReference>
<protein>
    <recommendedName>
        <fullName evidence="4 12">2-dehydropantoate 2-reductase</fullName>
        <ecNumber evidence="3 12">1.1.1.169</ecNumber>
    </recommendedName>
    <alternativeName>
        <fullName evidence="8 12">Ketopantoate reductase</fullName>
    </alternativeName>
</protein>
<organism evidence="15 16">
    <name type="scientific">Halomarina ordinaria</name>
    <dbReference type="NCBI Taxonomy" id="3033939"/>
    <lineage>
        <taxon>Archaea</taxon>
        <taxon>Methanobacteriati</taxon>
        <taxon>Methanobacteriota</taxon>
        <taxon>Stenosarchaea group</taxon>
        <taxon>Halobacteria</taxon>
        <taxon>Halobacteriales</taxon>
        <taxon>Natronomonadaceae</taxon>
        <taxon>Halomarina</taxon>
    </lineage>
</organism>
<comment type="function">
    <text evidence="11">Catalyzes the NAD(P)H-dependent reduction of ketopantoate into pantoic acid.</text>
</comment>
<dbReference type="InterPro" id="IPR003710">
    <property type="entry name" value="ApbA"/>
</dbReference>
<evidence type="ECO:0000256" key="1">
    <source>
        <dbReference type="ARBA" id="ARBA00004724"/>
    </source>
</evidence>
<dbReference type="Pfam" id="PF02558">
    <property type="entry name" value="ApbA"/>
    <property type="match status" value="1"/>
</dbReference>
<dbReference type="SUPFAM" id="SSF51735">
    <property type="entry name" value="NAD(P)-binding Rossmann-fold domains"/>
    <property type="match status" value="1"/>
</dbReference>
<proteinExistence type="inferred from homology"/>
<comment type="similarity">
    <text evidence="2 12">Belongs to the ketopantoate reductase family.</text>
</comment>
<evidence type="ECO:0000256" key="3">
    <source>
        <dbReference type="ARBA" id="ARBA00013014"/>
    </source>
</evidence>
<evidence type="ECO:0000256" key="9">
    <source>
        <dbReference type="ARBA" id="ARBA00047506"/>
    </source>
</evidence>
<dbReference type="AlphaFoldDB" id="A0ABD5UEX0"/>
<evidence type="ECO:0000256" key="4">
    <source>
        <dbReference type="ARBA" id="ARBA00019465"/>
    </source>
</evidence>
<dbReference type="Gene3D" id="3.40.50.720">
    <property type="entry name" value="NAD(P)-binding Rossmann-like Domain"/>
    <property type="match status" value="1"/>
</dbReference>
<evidence type="ECO:0000256" key="5">
    <source>
        <dbReference type="ARBA" id="ARBA00022857"/>
    </source>
</evidence>
<evidence type="ECO:0000256" key="6">
    <source>
        <dbReference type="ARBA" id="ARBA00022993"/>
    </source>
</evidence>
<dbReference type="NCBIfam" id="TIGR00745">
    <property type="entry name" value="apbA_panE"/>
    <property type="match status" value="1"/>
</dbReference>
<comment type="catalytic activity">
    <reaction evidence="9">
        <text>(R)-pantoate + NADP(+) = 2-dehydropantoate + NADPH + H(+)</text>
        <dbReference type="Rhea" id="RHEA:16233"/>
        <dbReference type="ChEBI" id="CHEBI:11561"/>
        <dbReference type="ChEBI" id="CHEBI:15378"/>
        <dbReference type="ChEBI" id="CHEBI:15980"/>
        <dbReference type="ChEBI" id="CHEBI:57783"/>
        <dbReference type="ChEBI" id="CHEBI:58349"/>
        <dbReference type="EC" id="1.1.1.169"/>
    </reaction>
    <physiologicalReaction direction="right-to-left" evidence="9">
        <dbReference type="Rhea" id="RHEA:16235"/>
    </physiologicalReaction>
</comment>
<evidence type="ECO:0000259" key="13">
    <source>
        <dbReference type="Pfam" id="PF02558"/>
    </source>
</evidence>
<dbReference type="EMBL" id="JBHSXM010000003">
    <property type="protein sequence ID" value="MFC6838100.1"/>
    <property type="molecule type" value="Genomic_DNA"/>
</dbReference>
<evidence type="ECO:0000259" key="14">
    <source>
        <dbReference type="Pfam" id="PF08546"/>
    </source>
</evidence>
<accession>A0ABD5UEX0</accession>
<evidence type="ECO:0000256" key="10">
    <source>
        <dbReference type="ARBA" id="ARBA00048196"/>
    </source>
</evidence>
<comment type="pathway">
    <text evidence="1 12">Cofactor biosynthesis; coenzyme A biosynthesis.</text>
</comment>
<comment type="catalytic activity">
    <reaction evidence="10">
        <text>(R)-pantoate + NAD(+) = 2-dehydropantoate + NADH + H(+)</text>
        <dbReference type="Rhea" id="RHEA:61292"/>
        <dbReference type="ChEBI" id="CHEBI:11561"/>
        <dbReference type="ChEBI" id="CHEBI:15378"/>
        <dbReference type="ChEBI" id="CHEBI:15980"/>
        <dbReference type="ChEBI" id="CHEBI:57540"/>
        <dbReference type="ChEBI" id="CHEBI:57945"/>
    </reaction>
    <physiologicalReaction direction="right-to-left" evidence="10">
        <dbReference type="Rhea" id="RHEA:61294"/>
    </physiologicalReaction>
</comment>
<evidence type="ECO:0000256" key="2">
    <source>
        <dbReference type="ARBA" id="ARBA00007870"/>
    </source>
</evidence>
<keyword evidence="6 12" id="KW-0173">Coenzyme A biosynthesis</keyword>
<comment type="function">
    <text evidence="12">Catalyzes the NADPH-dependent reduction of ketopantoate into pantoic acid.</text>
</comment>
<dbReference type="Pfam" id="PF08546">
    <property type="entry name" value="ApbA_C"/>
    <property type="match status" value="1"/>
</dbReference>